<dbReference type="Gene3D" id="3.40.50.720">
    <property type="entry name" value="NAD(P)-binding Rossmann-like Domain"/>
    <property type="match status" value="1"/>
</dbReference>
<dbReference type="Gene3D" id="3.20.20.70">
    <property type="entry name" value="Aldolase class I"/>
    <property type="match status" value="1"/>
</dbReference>
<evidence type="ECO:0000256" key="6">
    <source>
        <dbReference type="ARBA" id="ARBA00022777"/>
    </source>
</evidence>
<keyword evidence="12" id="KW-1185">Reference proteome</keyword>
<dbReference type="InterPro" id="IPR013708">
    <property type="entry name" value="Shikimate_DH-bd_N"/>
</dbReference>
<evidence type="ECO:0000256" key="1">
    <source>
        <dbReference type="ARBA" id="ARBA00004842"/>
    </source>
</evidence>
<comment type="pathway">
    <text evidence="1">Metabolic intermediate biosynthesis; chorismate biosynthesis; chorismate from D-erythrose 4-phosphate and phosphoenolpyruvate: step 5/7.</text>
</comment>
<dbReference type="Proteomes" id="UP001221142">
    <property type="component" value="Unassembled WGS sequence"/>
</dbReference>
<dbReference type="PROSITE" id="PS01128">
    <property type="entry name" value="SHIKIMATE_KINASE"/>
    <property type="match status" value="1"/>
</dbReference>
<comment type="caution">
    <text evidence="11">The sequence shown here is derived from an EMBL/GenBank/DDBJ whole genome shotgun (WGS) entry which is preliminary data.</text>
</comment>
<dbReference type="EC" id="2.7.1.71" evidence="2"/>
<evidence type="ECO:0000256" key="4">
    <source>
        <dbReference type="ARBA" id="ARBA00022679"/>
    </source>
</evidence>
<dbReference type="PRINTS" id="PR01100">
    <property type="entry name" value="SHIKIMTKNASE"/>
</dbReference>
<keyword evidence="5" id="KW-0547">Nucleotide-binding</keyword>
<dbReference type="InterPro" id="IPR027417">
    <property type="entry name" value="P-loop_NTPase"/>
</dbReference>
<dbReference type="SUPFAM" id="SSF51735">
    <property type="entry name" value="NAD(P)-binding Rossmann-fold domains"/>
    <property type="match status" value="1"/>
</dbReference>
<dbReference type="EMBL" id="JARKIF010000002">
    <property type="protein sequence ID" value="KAJ7647600.1"/>
    <property type="molecule type" value="Genomic_DNA"/>
</dbReference>
<dbReference type="Gene3D" id="3.40.50.300">
    <property type="entry name" value="P-loop containing nucleotide triphosphate hydrolases"/>
    <property type="match status" value="1"/>
</dbReference>
<dbReference type="InterPro" id="IPR000623">
    <property type="entry name" value="Shikimate_kinase/TSH1"/>
</dbReference>
<gene>
    <name evidence="11" type="ORF">FB45DRAFT_822587</name>
</gene>
<dbReference type="GO" id="GO:0004765">
    <property type="term" value="F:shikimate kinase activity"/>
    <property type="evidence" value="ECO:0007669"/>
    <property type="project" value="UniProtKB-EC"/>
</dbReference>
<keyword evidence="7" id="KW-0067">ATP-binding</keyword>
<keyword evidence="3" id="KW-0028">Amino-acid biosynthesis</keyword>
<dbReference type="GO" id="GO:0008652">
    <property type="term" value="P:amino acid biosynthetic process"/>
    <property type="evidence" value="ECO:0007669"/>
    <property type="project" value="UniProtKB-KW"/>
</dbReference>
<dbReference type="Pfam" id="PF08501">
    <property type="entry name" value="Shikimate_dh_N"/>
    <property type="match status" value="1"/>
</dbReference>
<dbReference type="InterPro" id="IPR022893">
    <property type="entry name" value="Shikimate_DH_fam"/>
</dbReference>
<dbReference type="CDD" id="cd00464">
    <property type="entry name" value="SK"/>
    <property type="match status" value="1"/>
</dbReference>
<keyword evidence="8" id="KW-0057">Aromatic amino acid biosynthesis</keyword>
<name>A0AAD7G0R6_9AGAR</name>
<dbReference type="GO" id="GO:0009073">
    <property type="term" value="P:aromatic amino acid family biosynthetic process"/>
    <property type="evidence" value="ECO:0007669"/>
    <property type="project" value="UniProtKB-KW"/>
</dbReference>
<dbReference type="Pfam" id="PF01202">
    <property type="entry name" value="SKI"/>
    <property type="match status" value="1"/>
</dbReference>
<dbReference type="PANTHER" id="PTHR21089:SF1">
    <property type="entry name" value="BIFUNCTIONAL 3-DEHYDROQUINATE DEHYDRATASE_SHIKIMATE DEHYDROGENASE, CHLOROPLASTIC"/>
    <property type="match status" value="1"/>
</dbReference>
<dbReference type="InterPro" id="IPR036291">
    <property type="entry name" value="NAD(P)-bd_dom_sf"/>
</dbReference>
<evidence type="ECO:0000256" key="3">
    <source>
        <dbReference type="ARBA" id="ARBA00022605"/>
    </source>
</evidence>
<dbReference type="HAMAP" id="MF_00109">
    <property type="entry name" value="Shikimate_kinase"/>
    <property type="match status" value="1"/>
</dbReference>
<dbReference type="GO" id="GO:0003855">
    <property type="term" value="F:3-dehydroquinate dehydratase activity"/>
    <property type="evidence" value="ECO:0007669"/>
    <property type="project" value="InterPro"/>
</dbReference>
<dbReference type="Pfam" id="PF01487">
    <property type="entry name" value="DHquinase_I"/>
    <property type="match status" value="1"/>
</dbReference>
<feature type="domain" description="Shikimate dehydrogenase substrate binding N-terminal" evidence="10">
    <location>
        <begin position="456"/>
        <end position="536"/>
    </location>
</feature>
<dbReference type="SUPFAM" id="SSF53223">
    <property type="entry name" value="Aminoacid dehydrogenase-like, N-terminal domain"/>
    <property type="match status" value="1"/>
</dbReference>
<evidence type="ECO:0000259" key="10">
    <source>
        <dbReference type="Pfam" id="PF08501"/>
    </source>
</evidence>
<proteinExistence type="inferred from homology"/>
<dbReference type="GO" id="GO:0004764">
    <property type="term" value="F:shikimate 3-dehydrogenase (NADP+) activity"/>
    <property type="evidence" value="ECO:0007669"/>
    <property type="project" value="InterPro"/>
</dbReference>
<dbReference type="GO" id="GO:0009423">
    <property type="term" value="P:chorismate biosynthetic process"/>
    <property type="evidence" value="ECO:0007669"/>
    <property type="project" value="TreeGrafter"/>
</dbReference>
<dbReference type="CDD" id="cd00502">
    <property type="entry name" value="DHQase_I"/>
    <property type="match status" value="1"/>
</dbReference>
<evidence type="ECO:0000256" key="9">
    <source>
        <dbReference type="ARBA" id="ARBA00048567"/>
    </source>
</evidence>
<dbReference type="InterPro" id="IPR046346">
    <property type="entry name" value="Aminoacid_DH-like_N_sf"/>
</dbReference>
<dbReference type="InterPro" id="IPR001381">
    <property type="entry name" value="DHquinase_I"/>
</dbReference>
<dbReference type="PANTHER" id="PTHR21089">
    <property type="entry name" value="SHIKIMATE DEHYDROGENASE"/>
    <property type="match status" value="1"/>
</dbReference>
<organism evidence="11 12">
    <name type="scientific">Roridomyces roridus</name>
    <dbReference type="NCBI Taxonomy" id="1738132"/>
    <lineage>
        <taxon>Eukaryota</taxon>
        <taxon>Fungi</taxon>
        <taxon>Dikarya</taxon>
        <taxon>Basidiomycota</taxon>
        <taxon>Agaricomycotina</taxon>
        <taxon>Agaricomycetes</taxon>
        <taxon>Agaricomycetidae</taxon>
        <taxon>Agaricales</taxon>
        <taxon>Marasmiineae</taxon>
        <taxon>Mycenaceae</taxon>
        <taxon>Roridomyces</taxon>
    </lineage>
</organism>
<protein>
    <recommendedName>
        <fullName evidence="2">shikimate kinase</fullName>
        <ecNumber evidence="2">2.7.1.71</ecNumber>
    </recommendedName>
</protein>
<dbReference type="SUPFAM" id="SSF51569">
    <property type="entry name" value="Aldolase"/>
    <property type="match status" value="1"/>
</dbReference>
<keyword evidence="4" id="KW-0808">Transferase</keyword>
<dbReference type="SUPFAM" id="SSF52540">
    <property type="entry name" value="P-loop containing nucleoside triphosphate hydrolases"/>
    <property type="match status" value="1"/>
</dbReference>
<evidence type="ECO:0000256" key="5">
    <source>
        <dbReference type="ARBA" id="ARBA00022741"/>
    </source>
</evidence>
<dbReference type="GO" id="GO:0005524">
    <property type="term" value="F:ATP binding"/>
    <property type="evidence" value="ECO:0007669"/>
    <property type="project" value="UniProtKB-KW"/>
</dbReference>
<reference evidence="11" key="1">
    <citation type="submission" date="2023-03" db="EMBL/GenBank/DDBJ databases">
        <title>Massive genome expansion in bonnet fungi (Mycena s.s.) driven by repeated elements and novel gene families across ecological guilds.</title>
        <authorList>
            <consortium name="Lawrence Berkeley National Laboratory"/>
            <person name="Harder C.B."/>
            <person name="Miyauchi S."/>
            <person name="Viragh M."/>
            <person name="Kuo A."/>
            <person name="Thoen E."/>
            <person name="Andreopoulos B."/>
            <person name="Lu D."/>
            <person name="Skrede I."/>
            <person name="Drula E."/>
            <person name="Henrissat B."/>
            <person name="Morin E."/>
            <person name="Kohler A."/>
            <person name="Barry K."/>
            <person name="LaButti K."/>
            <person name="Morin E."/>
            <person name="Salamov A."/>
            <person name="Lipzen A."/>
            <person name="Mereny Z."/>
            <person name="Hegedus B."/>
            <person name="Baldrian P."/>
            <person name="Stursova M."/>
            <person name="Weitz H."/>
            <person name="Taylor A."/>
            <person name="Grigoriev I.V."/>
            <person name="Nagy L.G."/>
            <person name="Martin F."/>
            <person name="Kauserud H."/>
        </authorList>
    </citation>
    <scope>NUCLEOTIDE SEQUENCE</scope>
    <source>
        <strain evidence="11">9284</strain>
    </source>
</reference>
<dbReference type="GO" id="GO:0019632">
    <property type="term" value="P:shikimate metabolic process"/>
    <property type="evidence" value="ECO:0007669"/>
    <property type="project" value="TreeGrafter"/>
</dbReference>
<accession>A0AAD7G0R6</accession>
<dbReference type="InterPro" id="IPR013785">
    <property type="entry name" value="Aldolase_TIM"/>
</dbReference>
<keyword evidence="6" id="KW-0418">Kinase</keyword>
<evidence type="ECO:0000256" key="2">
    <source>
        <dbReference type="ARBA" id="ARBA00012154"/>
    </source>
</evidence>
<evidence type="ECO:0000313" key="12">
    <source>
        <dbReference type="Proteomes" id="UP001221142"/>
    </source>
</evidence>
<evidence type="ECO:0000256" key="8">
    <source>
        <dbReference type="ARBA" id="ARBA00023141"/>
    </source>
</evidence>
<evidence type="ECO:0000313" key="11">
    <source>
        <dbReference type="EMBL" id="KAJ7647600.1"/>
    </source>
</evidence>
<dbReference type="InterPro" id="IPR031322">
    <property type="entry name" value="Shikimate/glucono_kinase"/>
</dbReference>
<dbReference type="AlphaFoldDB" id="A0AAD7G0R6"/>
<sequence>MQPSASIPSSRAPSPTNATRYSRQASIVLIGMRGVGKTTLATIAAKALGWQLLDTDLVFEQQYQTSIADFVASRGWDAFRQIESDILHALLQTHLTGKVIACGGGVVELERNRSLLQSFRSHGLVIHVLREKDAVLDYIRASTHFPPFYHESAKEAWDRREKFFRDCCSFEFVSLTVPVPPAPRDTLSSLSRTIFFRLLRFVHGVDTNKVSVGHRSRRSYSLSLTFDDVTQAIPKIEDLSLGIDLWELRTDLLSSLDPTFLAFQIAILRRHSPLPILFTLRTARHGGRFPDLPNDETAVGNLNSLFRHALRLGVEYIDLEVTFPPSVFADIVSLKGNTTVIGMYSDISGTISWTGLQTKQAYDKIVQMGADIVKMVNVARSFEDNLSLRQFVATVERNPTPIMAINLGPEATLNHVLSPVSHPLVPRVSSPGQISFYETQKILYLTGLLPAKKYYVFGCPIAHSMSPTLHNTAFATLGLPHAYELKETLTVEELSEVIASANFGGASVTIPYKRDIIPLLQHVSRHAKIIGAVNTISPIPGGAGYSGDNTDWRAIKTCLLRYLTPANAVTSTTTALVLGAGGTSRATLYALHQVGVINILYTTARDEKPRRSRASLSGSIRC</sequence>
<dbReference type="InterPro" id="IPR023000">
    <property type="entry name" value="Shikimate_kinase_CS"/>
</dbReference>
<comment type="catalytic activity">
    <reaction evidence="9">
        <text>shikimate + ATP = 3-phosphoshikimate + ADP + H(+)</text>
        <dbReference type="Rhea" id="RHEA:13121"/>
        <dbReference type="ChEBI" id="CHEBI:15378"/>
        <dbReference type="ChEBI" id="CHEBI:30616"/>
        <dbReference type="ChEBI" id="CHEBI:36208"/>
        <dbReference type="ChEBI" id="CHEBI:145989"/>
        <dbReference type="ChEBI" id="CHEBI:456216"/>
        <dbReference type="EC" id="2.7.1.71"/>
    </reaction>
</comment>
<dbReference type="Gene3D" id="3.40.50.10860">
    <property type="entry name" value="Leucine Dehydrogenase, chain A, domain 1"/>
    <property type="match status" value="1"/>
</dbReference>
<evidence type="ECO:0000256" key="7">
    <source>
        <dbReference type="ARBA" id="ARBA00022840"/>
    </source>
</evidence>